<protein>
    <recommendedName>
        <fullName evidence="2">Transposase (putative) gypsy type domain-containing protein</fullName>
    </recommendedName>
</protein>
<dbReference type="Pfam" id="PF12023">
    <property type="entry name" value="DUF3511"/>
    <property type="match status" value="1"/>
</dbReference>
<feature type="region of interest" description="Disordered" evidence="1">
    <location>
        <begin position="1"/>
        <end position="72"/>
    </location>
</feature>
<reference evidence="3" key="1">
    <citation type="submission" date="2022-12" db="EMBL/GenBank/DDBJ databases">
        <title>Draft genome assemblies for two species of Escallonia (Escalloniales).</title>
        <authorList>
            <person name="Chanderbali A."/>
            <person name="Dervinis C."/>
            <person name="Anghel I."/>
            <person name="Soltis D."/>
            <person name="Soltis P."/>
            <person name="Zapata F."/>
        </authorList>
    </citation>
    <scope>NUCLEOTIDE SEQUENCE</scope>
    <source>
        <strain evidence="3">UCBG64.0493</strain>
        <tissue evidence="3">Leaf</tissue>
    </source>
</reference>
<evidence type="ECO:0000313" key="3">
    <source>
        <dbReference type="EMBL" id="KAK3023181.1"/>
    </source>
</evidence>
<evidence type="ECO:0000313" key="4">
    <source>
        <dbReference type="Proteomes" id="UP001188597"/>
    </source>
</evidence>
<dbReference type="InterPro" id="IPR021899">
    <property type="entry name" value="DUF3511"/>
</dbReference>
<dbReference type="InterPro" id="IPR007321">
    <property type="entry name" value="Transposase_28"/>
</dbReference>
<feature type="compositionally biased region" description="Low complexity" evidence="1">
    <location>
        <begin position="35"/>
        <end position="44"/>
    </location>
</feature>
<dbReference type="Proteomes" id="UP001188597">
    <property type="component" value="Unassembled WGS sequence"/>
</dbReference>
<dbReference type="EMBL" id="JAVXUP010000670">
    <property type="protein sequence ID" value="KAK3023181.1"/>
    <property type="molecule type" value="Genomic_DNA"/>
</dbReference>
<feature type="compositionally biased region" description="Basic and acidic residues" evidence="1">
    <location>
        <begin position="1"/>
        <end position="17"/>
    </location>
</feature>
<comment type="caution">
    <text evidence="3">The sequence shown here is derived from an EMBL/GenBank/DDBJ whole genome shotgun (WGS) entry which is preliminary data.</text>
</comment>
<dbReference type="AlphaFoldDB" id="A0AA88W8V8"/>
<feature type="compositionally biased region" description="Polar residues" evidence="1">
    <location>
        <begin position="116"/>
        <end position="131"/>
    </location>
</feature>
<gene>
    <name evidence="3" type="ORF">RJ639_044168</name>
</gene>
<proteinExistence type="predicted"/>
<dbReference type="Pfam" id="PF04195">
    <property type="entry name" value="Transposase_28"/>
    <property type="match status" value="1"/>
</dbReference>
<dbReference type="PANTHER" id="PTHR33193">
    <property type="entry name" value="DOMAIN PROTEIN, PUTATIVE (DUF3511)-RELATED"/>
    <property type="match status" value="1"/>
</dbReference>
<keyword evidence="4" id="KW-1185">Reference proteome</keyword>
<dbReference type="PANTHER" id="PTHR33193:SF62">
    <property type="entry name" value="FAMILY ABC TRANSPORTER, PUTATIVE (DUF3511)-RELATED"/>
    <property type="match status" value="1"/>
</dbReference>
<feature type="domain" description="Transposase (putative) gypsy type" evidence="2">
    <location>
        <begin position="207"/>
        <end position="264"/>
    </location>
</feature>
<feature type="region of interest" description="Disordered" evidence="1">
    <location>
        <begin position="116"/>
        <end position="135"/>
    </location>
</feature>
<sequence length="318" mass="36184">MGDYRSKSYHIDDRMQMERYYGPGPTTSNPDGFRSYSVSYSSSYAPPPPPGQAGGGSGKDLKLKKAKRTGGSWNLTDPEFQRKKRVASYKVYSVEGKVKGSFRKSFRSSQVRTSTLRSQVGTSTPLASTSFPRRDALGEIKDEAEEKFDEDTWLSADEKRNKMTNESIVELLKEYPLPPPFSARVPALQEPANYGTDLETSVYEGQIRSGYRVSMHPFAVSFFNHYKMAPGQLVPNGWRKLVGLIYLVQTSGYPVTVHDFMRLYLEVCFIKNVASSVGWYYIHNRVRVIKGGPKSNKGWHSRYFFIQRPSGKWEFPRK</sequence>
<organism evidence="3 4">
    <name type="scientific">Escallonia herrerae</name>
    <dbReference type="NCBI Taxonomy" id="1293975"/>
    <lineage>
        <taxon>Eukaryota</taxon>
        <taxon>Viridiplantae</taxon>
        <taxon>Streptophyta</taxon>
        <taxon>Embryophyta</taxon>
        <taxon>Tracheophyta</taxon>
        <taxon>Spermatophyta</taxon>
        <taxon>Magnoliopsida</taxon>
        <taxon>eudicotyledons</taxon>
        <taxon>Gunneridae</taxon>
        <taxon>Pentapetalae</taxon>
        <taxon>asterids</taxon>
        <taxon>campanulids</taxon>
        <taxon>Escalloniales</taxon>
        <taxon>Escalloniaceae</taxon>
        <taxon>Escallonia</taxon>
    </lineage>
</organism>
<evidence type="ECO:0000256" key="1">
    <source>
        <dbReference type="SAM" id="MobiDB-lite"/>
    </source>
</evidence>
<name>A0AA88W8V8_9ASTE</name>
<accession>A0AA88W8V8</accession>
<evidence type="ECO:0000259" key="2">
    <source>
        <dbReference type="Pfam" id="PF04195"/>
    </source>
</evidence>